<name>A0A835GW44_SPOEX</name>
<evidence type="ECO:0000313" key="1">
    <source>
        <dbReference type="EMBL" id="KAF9424423.1"/>
    </source>
</evidence>
<sequence length="147" mass="16589">MYWTLNYLQPITLMENSISKNGGFNKTLLLGEDKQIITGNLELVADGVSVNDKIDDNIINSELDEENKVEKEVVVNEVNPNKAEDVFKYSKETDSRDDDDSDVILWLVNSNRQQFVSSPNVLTGNCAVYCRYNANALRLLSVRLSPD</sequence>
<proteinExistence type="predicted"/>
<dbReference type="AlphaFoldDB" id="A0A835GW44"/>
<evidence type="ECO:0000313" key="2">
    <source>
        <dbReference type="Proteomes" id="UP000648187"/>
    </source>
</evidence>
<accession>A0A835GW44</accession>
<organism evidence="1 2">
    <name type="scientific">Spodoptera exigua</name>
    <name type="common">Beet armyworm</name>
    <name type="synonym">Noctua fulgens</name>
    <dbReference type="NCBI Taxonomy" id="7107"/>
    <lineage>
        <taxon>Eukaryota</taxon>
        <taxon>Metazoa</taxon>
        <taxon>Ecdysozoa</taxon>
        <taxon>Arthropoda</taxon>
        <taxon>Hexapoda</taxon>
        <taxon>Insecta</taxon>
        <taxon>Pterygota</taxon>
        <taxon>Neoptera</taxon>
        <taxon>Endopterygota</taxon>
        <taxon>Lepidoptera</taxon>
        <taxon>Glossata</taxon>
        <taxon>Ditrysia</taxon>
        <taxon>Noctuoidea</taxon>
        <taxon>Noctuidae</taxon>
        <taxon>Amphipyrinae</taxon>
        <taxon>Spodoptera</taxon>
    </lineage>
</organism>
<dbReference type="EMBL" id="JACKWZ010000003">
    <property type="protein sequence ID" value="KAF9424423.1"/>
    <property type="molecule type" value="Genomic_DNA"/>
</dbReference>
<protein>
    <submittedName>
        <fullName evidence="1">Uncharacterized protein</fullName>
    </submittedName>
</protein>
<gene>
    <name evidence="1" type="ORF">HW555_000562</name>
</gene>
<dbReference type="Proteomes" id="UP000648187">
    <property type="component" value="Unassembled WGS sequence"/>
</dbReference>
<reference evidence="1" key="1">
    <citation type="submission" date="2020-08" db="EMBL/GenBank/DDBJ databases">
        <title>Spodoptera exigua strain:BAW_Kor-Di-RS1 Genome sequencing and assembly.</title>
        <authorList>
            <person name="Kim J."/>
            <person name="Nam H.Y."/>
            <person name="Kwon M."/>
            <person name="Choi J.H."/>
            <person name="Cho S.R."/>
            <person name="Kim G.-H."/>
        </authorList>
    </citation>
    <scope>NUCLEOTIDE SEQUENCE</scope>
    <source>
        <strain evidence="1">BAW_Kor-Di-RS1</strain>
        <tissue evidence="1">Whole-body</tissue>
    </source>
</reference>
<comment type="caution">
    <text evidence="1">The sequence shown here is derived from an EMBL/GenBank/DDBJ whole genome shotgun (WGS) entry which is preliminary data.</text>
</comment>
<keyword evidence="2" id="KW-1185">Reference proteome</keyword>